<protein>
    <recommendedName>
        <fullName evidence="2">PiggyBac transposable element-derived protein domain-containing protein</fullName>
    </recommendedName>
</protein>
<feature type="domain" description="PiggyBac transposable element-derived protein" evidence="2">
    <location>
        <begin position="379"/>
        <end position="430"/>
    </location>
</feature>
<evidence type="ECO:0000313" key="3">
    <source>
        <dbReference type="EMBL" id="KAK7821386.1"/>
    </source>
</evidence>
<feature type="domain" description="PiggyBac transposable element-derived protein" evidence="2">
    <location>
        <begin position="252"/>
        <end position="353"/>
    </location>
</feature>
<dbReference type="EMBL" id="JBBHLL010000065">
    <property type="protein sequence ID" value="KAK7821386.1"/>
    <property type="molecule type" value="Genomic_DNA"/>
</dbReference>
<name>A0AAW0J4B8_MYOGA</name>
<evidence type="ECO:0000313" key="4">
    <source>
        <dbReference type="Proteomes" id="UP001488838"/>
    </source>
</evidence>
<gene>
    <name evidence="3" type="ORF">U0070_015852</name>
</gene>
<dbReference type="PANTHER" id="PTHR47055:SF3">
    <property type="entry name" value="PHORBOL-ESTER_DAG-TYPE DOMAIN-CONTAINING PROTEIN"/>
    <property type="match status" value="1"/>
</dbReference>
<evidence type="ECO:0000259" key="2">
    <source>
        <dbReference type="Pfam" id="PF13843"/>
    </source>
</evidence>
<feature type="domain" description="PiggyBac transposable element-derived protein" evidence="2">
    <location>
        <begin position="177"/>
        <end position="249"/>
    </location>
</feature>
<dbReference type="Pfam" id="PF13843">
    <property type="entry name" value="DDE_Tnp_1_7"/>
    <property type="match status" value="3"/>
</dbReference>
<dbReference type="GO" id="GO:0043565">
    <property type="term" value="F:sequence-specific DNA binding"/>
    <property type="evidence" value="ECO:0007669"/>
    <property type="project" value="TreeGrafter"/>
</dbReference>
<accession>A0AAW0J4B8</accession>
<comment type="caution">
    <text evidence="3">The sequence shown here is derived from an EMBL/GenBank/DDBJ whole genome shotgun (WGS) entry which is preliminary data.</text>
</comment>
<reference evidence="3 4" key="1">
    <citation type="journal article" date="2023" name="bioRxiv">
        <title>Conserved and derived expression patterns and positive selection on dental genes reveal complex evolutionary context of ever-growing rodent molars.</title>
        <authorList>
            <person name="Calamari Z.T."/>
            <person name="Song A."/>
            <person name="Cohen E."/>
            <person name="Akter M."/>
            <person name="Roy R.D."/>
            <person name="Hallikas O."/>
            <person name="Christensen M.M."/>
            <person name="Li P."/>
            <person name="Marangoni P."/>
            <person name="Jernvall J."/>
            <person name="Klein O.D."/>
        </authorList>
    </citation>
    <scope>NUCLEOTIDE SEQUENCE [LARGE SCALE GENOMIC DNA]</scope>
    <source>
        <strain evidence="3">V071</strain>
    </source>
</reference>
<evidence type="ECO:0000256" key="1">
    <source>
        <dbReference type="SAM" id="MobiDB-lite"/>
    </source>
</evidence>
<keyword evidence="4" id="KW-1185">Reference proteome</keyword>
<dbReference type="Proteomes" id="UP001488838">
    <property type="component" value="Unassembled WGS sequence"/>
</dbReference>
<dbReference type="InterPro" id="IPR052638">
    <property type="entry name" value="PiggyBac_TE-derived"/>
</dbReference>
<dbReference type="InterPro" id="IPR029526">
    <property type="entry name" value="PGBD"/>
</dbReference>
<organism evidence="3 4">
    <name type="scientific">Myodes glareolus</name>
    <name type="common">Bank vole</name>
    <name type="synonym">Clethrionomys glareolus</name>
    <dbReference type="NCBI Taxonomy" id="447135"/>
    <lineage>
        <taxon>Eukaryota</taxon>
        <taxon>Metazoa</taxon>
        <taxon>Chordata</taxon>
        <taxon>Craniata</taxon>
        <taxon>Vertebrata</taxon>
        <taxon>Euteleostomi</taxon>
        <taxon>Mammalia</taxon>
        <taxon>Eutheria</taxon>
        <taxon>Euarchontoglires</taxon>
        <taxon>Glires</taxon>
        <taxon>Rodentia</taxon>
        <taxon>Myomorpha</taxon>
        <taxon>Muroidea</taxon>
        <taxon>Cricetidae</taxon>
        <taxon>Arvicolinae</taxon>
        <taxon>Myodes</taxon>
    </lineage>
</organism>
<feature type="region of interest" description="Disordered" evidence="1">
    <location>
        <begin position="1"/>
        <end position="36"/>
    </location>
</feature>
<sequence>MGRRRLSSESRQGTLRPQVVMASDSRGDPSRRGAHSKVRLPRLLEVLSALEGDEFDSNREEIFFAPPNNVPRTSLMRTMVRKTMARMVPSRLAGCCMLQSCLRTQTPRRRGTMTSQSCNQPRKGGGQQWNLDVFGPRETPGQTLVAGQLRSSYRRLKTKELSPIGLFEPFFDYEQSRYAQQKNITLSLTAQELKCVLGILILIGYISYLRQWMFWETAPDSHGHLVADAIRRDRFELTLCMLQITVNSGEQSVCQGQAPHRPYELGSKLLHSGKPVRLGYKICCGMTSRGYLVWFAPSQGSLFTKPNWGLDIGGCMVVRFVDALQERGPRPYHISFDKVFTSFKLMSILRKKKKRSEGHRNCMLTRCHLGEAKAWTQDHPPSLVKLYREKARGVDRMDQNIAKYKVKIRAMKWYLSFISYIIDAALNSAWQLHRVYCQGTHVDLLALSRNVAHMYLESNADTSSQGGWSWRAETENRFDMIGHWIVHQDKRPWYALCHSQANTRCEKCQKGVHAKYFREYHT</sequence>
<dbReference type="PANTHER" id="PTHR47055">
    <property type="entry name" value="DDE_TNP_1_7 DOMAIN-CONTAINING PROTEIN"/>
    <property type="match status" value="1"/>
</dbReference>
<feature type="non-terminal residue" evidence="3">
    <location>
        <position position="522"/>
    </location>
</feature>
<dbReference type="AlphaFoldDB" id="A0AAW0J4B8"/>
<proteinExistence type="predicted"/>